<feature type="compositionally biased region" description="Polar residues" evidence="1">
    <location>
        <begin position="107"/>
        <end position="125"/>
    </location>
</feature>
<feature type="region of interest" description="Disordered" evidence="1">
    <location>
        <begin position="107"/>
        <end position="129"/>
    </location>
</feature>
<gene>
    <name evidence="3" type="ORF">B0F90DRAFT_1404669</name>
</gene>
<dbReference type="AlphaFoldDB" id="A0AAD4QIU1"/>
<comment type="caution">
    <text evidence="3">The sequence shown here is derived from an EMBL/GenBank/DDBJ whole genome shotgun (WGS) entry which is preliminary data.</text>
</comment>
<evidence type="ECO:0000256" key="1">
    <source>
        <dbReference type="SAM" id="MobiDB-lite"/>
    </source>
</evidence>
<evidence type="ECO:0000313" key="3">
    <source>
        <dbReference type="EMBL" id="KAI0293320.1"/>
    </source>
</evidence>
<name>A0AAD4QIU1_9AGAM</name>
<keyword evidence="4" id="KW-1185">Reference proteome</keyword>
<dbReference type="EMBL" id="WTXG01000098">
    <property type="protein sequence ID" value="KAI0293320.1"/>
    <property type="molecule type" value="Genomic_DNA"/>
</dbReference>
<keyword evidence="2" id="KW-1133">Transmembrane helix</keyword>
<keyword evidence="2" id="KW-0472">Membrane</keyword>
<feature type="transmembrane region" description="Helical" evidence="2">
    <location>
        <begin position="161"/>
        <end position="179"/>
    </location>
</feature>
<proteinExistence type="predicted"/>
<feature type="transmembrane region" description="Helical" evidence="2">
    <location>
        <begin position="40"/>
        <end position="59"/>
    </location>
</feature>
<evidence type="ECO:0000256" key="2">
    <source>
        <dbReference type="SAM" id="Phobius"/>
    </source>
</evidence>
<accession>A0AAD4QIU1</accession>
<dbReference type="Proteomes" id="UP001203297">
    <property type="component" value="Unassembled WGS sequence"/>
</dbReference>
<reference evidence="3" key="1">
    <citation type="journal article" date="2022" name="New Phytol.">
        <title>Evolutionary transition to the ectomycorrhizal habit in the genomes of a hyperdiverse lineage of mushroom-forming fungi.</title>
        <authorList>
            <person name="Looney B."/>
            <person name="Miyauchi S."/>
            <person name="Morin E."/>
            <person name="Drula E."/>
            <person name="Courty P.E."/>
            <person name="Kohler A."/>
            <person name="Kuo A."/>
            <person name="LaButti K."/>
            <person name="Pangilinan J."/>
            <person name="Lipzen A."/>
            <person name="Riley R."/>
            <person name="Andreopoulos W."/>
            <person name="He G."/>
            <person name="Johnson J."/>
            <person name="Nolan M."/>
            <person name="Tritt A."/>
            <person name="Barry K.W."/>
            <person name="Grigoriev I.V."/>
            <person name="Nagy L.G."/>
            <person name="Hibbett D."/>
            <person name="Henrissat B."/>
            <person name="Matheny P.B."/>
            <person name="Labbe J."/>
            <person name="Martin F.M."/>
        </authorList>
    </citation>
    <scope>NUCLEOTIDE SEQUENCE</scope>
    <source>
        <strain evidence="3">BPL690</strain>
    </source>
</reference>
<keyword evidence="2" id="KW-0812">Transmembrane</keyword>
<protein>
    <submittedName>
        <fullName evidence="3">Uncharacterized protein</fullName>
    </submittedName>
</protein>
<organism evidence="3 4">
    <name type="scientific">Multifurca ochricompacta</name>
    <dbReference type="NCBI Taxonomy" id="376703"/>
    <lineage>
        <taxon>Eukaryota</taxon>
        <taxon>Fungi</taxon>
        <taxon>Dikarya</taxon>
        <taxon>Basidiomycota</taxon>
        <taxon>Agaricomycotina</taxon>
        <taxon>Agaricomycetes</taxon>
        <taxon>Russulales</taxon>
        <taxon>Russulaceae</taxon>
        <taxon>Multifurca</taxon>
    </lineage>
</organism>
<sequence>MHGVSFKFYLISYIRLSALRAGCLSIPYVLHLSVHSLQSVSYLLTRFAIYGFLLLYRSFQIWTLNKYIKVSRYTACCRASNQQSGFSLSFSLLCAKKLLNKVQSQSAPTAPSSVTFSTNQRSPTSLRRAGSPLPPLCSLLTLLFMEHPLLRTHRGLAPHRILSFISFLCSILFYLFYVITRLRPQRSRLSAVPSYSITFELVPATMTSSL</sequence>
<evidence type="ECO:0000313" key="4">
    <source>
        <dbReference type="Proteomes" id="UP001203297"/>
    </source>
</evidence>